<dbReference type="EMBL" id="JACHNH010000001">
    <property type="protein sequence ID" value="MBB4761831.1"/>
    <property type="molecule type" value="Genomic_DNA"/>
</dbReference>
<feature type="domain" description="Aminotransferase class I/classII large" evidence="5">
    <location>
        <begin position="16"/>
        <end position="331"/>
    </location>
</feature>
<evidence type="ECO:0000256" key="1">
    <source>
        <dbReference type="ARBA" id="ARBA00022576"/>
    </source>
</evidence>
<organism evidence="6 7">
    <name type="scientific">Actinoplanes digitatis</name>
    <dbReference type="NCBI Taxonomy" id="1868"/>
    <lineage>
        <taxon>Bacteria</taxon>
        <taxon>Bacillati</taxon>
        <taxon>Actinomycetota</taxon>
        <taxon>Actinomycetes</taxon>
        <taxon>Micromonosporales</taxon>
        <taxon>Micromonosporaceae</taxon>
        <taxon>Actinoplanes</taxon>
    </lineage>
</organism>
<dbReference type="EC" id="2.6.1.-" evidence="4"/>
<dbReference type="GO" id="GO:0030170">
    <property type="term" value="F:pyridoxal phosphate binding"/>
    <property type="evidence" value="ECO:0007669"/>
    <property type="project" value="InterPro"/>
</dbReference>
<dbReference type="InterPro" id="IPR015421">
    <property type="entry name" value="PyrdxlP-dep_Trfase_major"/>
</dbReference>
<dbReference type="InterPro" id="IPR004839">
    <property type="entry name" value="Aminotransferase_I/II_large"/>
</dbReference>
<accession>A0A7W7HW89</accession>
<dbReference type="AlphaFoldDB" id="A0A7W7HW89"/>
<evidence type="ECO:0000313" key="7">
    <source>
        <dbReference type="Proteomes" id="UP000578112"/>
    </source>
</evidence>
<name>A0A7W7HW89_9ACTN</name>
<evidence type="ECO:0000256" key="4">
    <source>
        <dbReference type="RuleBase" id="RU000481"/>
    </source>
</evidence>
<evidence type="ECO:0000256" key="3">
    <source>
        <dbReference type="ARBA" id="ARBA00022898"/>
    </source>
</evidence>
<proteinExistence type="inferred from homology"/>
<reference evidence="6 7" key="1">
    <citation type="submission" date="2020-08" db="EMBL/GenBank/DDBJ databases">
        <title>Sequencing the genomes of 1000 actinobacteria strains.</title>
        <authorList>
            <person name="Klenk H.-P."/>
        </authorList>
    </citation>
    <scope>NUCLEOTIDE SEQUENCE [LARGE SCALE GENOMIC DNA]</scope>
    <source>
        <strain evidence="6 7">DSM 43149</strain>
    </source>
</reference>
<dbReference type="InterPro" id="IPR050106">
    <property type="entry name" value="HistidinolP_aminotransfase"/>
</dbReference>
<comment type="similarity">
    <text evidence="4">Belongs to the class-I pyridoxal-phosphate-dependent aminotransferase family.</text>
</comment>
<protein>
    <recommendedName>
        <fullName evidence="4">Aminotransferase</fullName>
        <ecNumber evidence="4">2.6.1.-</ecNumber>
    </recommendedName>
</protein>
<dbReference type="InterPro" id="IPR015424">
    <property type="entry name" value="PyrdxlP-dep_Trfase"/>
</dbReference>
<dbReference type="Gene3D" id="3.90.1150.10">
    <property type="entry name" value="Aspartate Aminotransferase, domain 1"/>
    <property type="match status" value="1"/>
</dbReference>
<sequence length="346" mass="36759">MVAAHPSADLDALLDWNESPIGPPVSAVKRVIDAADRLHRYPRGLMEEVTARAAEHFGVATDSVLLTAGVDEAVDCALTLADRGWGVEPGFDGYRDRVEANGKPFRPIPLGPDWLPGDLDPAPGAGDMVFLAQPGNPTGNLLRTEWIETVRATAAYVFLDETYQEFSSGTGVLPGRGGAAGAGTDPRLLVYRSFAKAAGLAGIRIGCLIGAAPAIARLTPLRRFMPIDAVSLNAVAGLLEEPEFLDRLAAHVRAARPALCATLRGSGLFADVRTTEANFVLARPRGALGALVDGLAEDRIRVKDCAPLGLPGWLRISVGSWEDQDRLAAALTRLRSLTPDERDTEC</sequence>
<comment type="cofactor">
    <cofactor evidence="4">
        <name>pyridoxal 5'-phosphate</name>
        <dbReference type="ChEBI" id="CHEBI:597326"/>
    </cofactor>
</comment>
<gene>
    <name evidence="6" type="ORF">BJ971_002387</name>
</gene>
<dbReference type="Proteomes" id="UP000578112">
    <property type="component" value="Unassembled WGS sequence"/>
</dbReference>
<keyword evidence="1 4" id="KW-0032">Aminotransferase</keyword>
<dbReference type="Pfam" id="PF00155">
    <property type="entry name" value="Aminotran_1_2"/>
    <property type="match status" value="1"/>
</dbReference>
<dbReference type="GO" id="GO:0008483">
    <property type="term" value="F:transaminase activity"/>
    <property type="evidence" value="ECO:0007669"/>
    <property type="project" value="UniProtKB-KW"/>
</dbReference>
<evidence type="ECO:0000313" key="6">
    <source>
        <dbReference type="EMBL" id="MBB4761831.1"/>
    </source>
</evidence>
<dbReference type="PANTHER" id="PTHR43643">
    <property type="entry name" value="HISTIDINOL-PHOSPHATE AMINOTRANSFERASE 2"/>
    <property type="match status" value="1"/>
</dbReference>
<dbReference type="Gene3D" id="3.40.640.10">
    <property type="entry name" value="Type I PLP-dependent aspartate aminotransferase-like (Major domain)"/>
    <property type="match status" value="1"/>
</dbReference>
<keyword evidence="7" id="KW-1185">Reference proteome</keyword>
<dbReference type="PANTHER" id="PTHR43643:SF3">
    <property type="entry name" value="HISTIDINOL-PHOSPHATE AMINOTRANSFERASE"/>
    <property type="match status" value="1"/>
</dbReference>
<dbReference type="InterPro" id="IPR015422">
    <property type="entry name" value="PyrdxlP-dep_Trfase_small"/>
</dbReference>
<dbReference type="InterPro" id="IPR004838">
    <property type="entry name" value="NHTrfase_class1_PyrdxlP-BS"/>
</dbReference>
<comment type="caution">
    <text evidence="6">The sequence shown here is derived from an EMBL/GenBank/DDBJ whole genome shotgun (WGS) entry which is preliminary data.</text>
</comment>
<keyword evidence="2 4" id="KW-0808">Transferase</keyword>
<evidence type="ECO:0000259" key="5">
    <source>
        <dbReference type="Pfam" id="PF00155"/>
    </source>
</evidence>
<dbReference type="PROSITE" id="PS00105">
    <property type="entry name" value="AA_TRANSFER_CLASS_1"/>
    <property type="match status" value="1"/>
</dbReference>
<evidence type="ECO:0000256" key="2">
    <source>
        <dbReference type="ARBA" id="ARBA00022679"/>
    </source>
</evidence>
<dbReference type="CDD" id="cd00609">
    <property type="entry name" value="AAT_like"/>
    <property type="match status" value="1"/>
</dbReference>
<keyword evidence="3" id="KW-0663">Pyridoxal phosphate</keyword>
<dbReference type="RefSeq" id="WP_184992497.1">
    <property type="nucleotide sequence ID" value="NZ_BOMK01000001.1"/>
</dbReference>
<dbReference type="SUPFAM" id="SSF53383">
    <property type="entry name" value="PLP-dependent transferases"/>
    <property type="match status" value="1"/>
</dbReference>